<comment type="caution">
    <text evidence="2">The sequence shown here is derived from an EMBL/GenBank/DDBJ whole genome shotgun (WGS) entry which is preliminary data.</text>
</comment>
<evidence type="ECO:0000313" key="3">
    <source>
        <dbReference type="Proteomes" id="UP000822688"/>
    </source>
</evidence>
<reference evidence="2" key="1">
    <citation type="submission" date="2020-06" db="EMBL/GenBank/DDBJ databases">
        <title>WGS assembly of Ceratodon purpureus strain R40.</title>
        <authorList>
            <person name="Carey S.B."/>
            <person name="Jenkins J."/>
            <person name="Shu S."/>
            <person name="Lovell J.T."/>
            <person name="Sreedasyam A."/>
            <person name="Maumus F."/>
            <person name="Tiley G.P."/>
            <person name="Fernandez-Pozo N."/>
            <person name="Barry K."/>
            <person name="Chen C."/>
            <person name="Wang M."/>
            <person name="Lipzen A."/>
            <person name="Daum C."/>
            <person name="Saski C.A."/>
            <person name="Payton A.C."/>
            <person name="Mcbreen J.C."/>
            <person name="Conrad R.E."/>
            <person name="Kollar L.M."/>
            <person name="Olsson S."/>
            <person name="Huttunen S."/>
            <person name="Landis J.B."/>
            <person name="Wickett N.J."/>
            <person name="Johnson M.G."/>
            <person name="Rensing S.A."/>
            <person name="Grimwood J."/>
            <person name="Schmutz J."/>
            <person name="Mcdaniel S.F."/>
        </authorList>
    </citation>
    <scope>NUCLEOTIDE SEQUENCE</scope>
    <source>
        <strain evidence="2">R40</strain>
    </source>
</reference>
<protein>
    <submittedName>
        <fullName evidence="2">Uncharacterized protein</fullName>
    </submittedName>
</protein>
<evidence type="ECO:0000313" key="2">
    <source>
        <dbReference type="EMBL" id="KAG0590824.1"/>
    </source>
</evidence>
<accession>A0A8T0J4J0</accession>
<dbReference type="Proteomes" id="UP000822688">
    <property type="component" value="Chromosome 1"/>
</dbReference>
<keyword evidence="3" id="KW-1185">Reference proteome</keyword>
<dbReference type="AlphaFoldDB" id="A0A8T0J4J0"/>
<sequence length="467" mass="51079">MGCGVSKDDIAEPRPMKSHGRHKVQLTGKREALKPIQAVTSVNDPASCISSLYISSSVINNPASPPSIFIHTPDSVSSDEDESDVESSYEYPSNLSIEEVDEKESRTTALAALSGEEGNQKTRTDKEDVEERVQAILTANELLNIEYGQECSTSPLGMLSGAAFFQALMSTVPVIAQKNLAGDLPQARAARVAVISGSEPIRWEPPLRKAEIIDLDEEPDAGEVLMLENTHEKQEDQSDQEHEPLESPQPAELAKLAEPDVPEHEQENSDEESASYLTEQPEEQPKQEALKLDDAVDTHKDDLSCPEPRKAKLPPLTIVPPILVETQALPFVHPFGKPALPIVVKKDLLEVKIPAAFEAEQFEDPYARTPHLVGQESANGAYNLDMSKSSPETEPCETPTPATKSPADSEWRSLHRDTPDPDIEDIVLLESQGLGNLESLPLIPVSDCHSVHMDKKDLISPSLRLIS</sequence>
<evidence type="ECO:0000256" key="1">
    <source>
        <dbReference type="SAM" id="MobiDB-lite"/>
    </source>
</evidence>
<name>A0A8T0J4J0_CERPU</name>
<feature type="compositionally biased region" description="Basic and acidic residues" evidence="1">
    <location>
        <begin position="258"/>
        <end position="267"/>
    </location>
</feature>
<feature type="region of interest" description="Disordered" evidence="1">
    <location>
        <begin position="1"/>
        <end position="29"/>
    </location>
</feature>
<proteinExistence type="predicted"/>
<feature type="compositionally biased region" description="Low complexity" evidence="1">
    <location>
        <begin position="392"/>
        <end position="403"/>
    </location>
</feature>
<feature type="compositionally biased region" description="Basic and acidic residues" evidence="1">
    <location>
        <begin position="407"/>
        <end position="419"/>
    </location>
</feature>
<dbReference type="EMBL" id="CM026421">
    <property type="protein sequence ID" value="KAG0590824.1"/>
    <property type="molecule type" value="Genomic_DNA"/>
</dbReference>
<feature type="region of interest" description="Disordered" evidence="1">
    <location>
        <begin position="382"/>
        <end position="420"/>
    </location>
</feature>
<feature type="compositionally biased region" description="Acidic residues" evidence="1">
    <location>
        <begin position="77"/>
        <end position="87"/>
    </location>
</feature>
<feature type="region of interest" description="Disordered" evidence="1">
    <location>
        <begin position="70"/>
        <end position="92"/>
    </location>
</feature>
<gene>
    <name evidence="2" type="ORF">KC19_1G129500</name>
</gene>
<organism evidence="2 3">
    <name type="scientific">Ceratodon purpureus</name>
    <name type="common">Fire moss</name>
    <name type="synonym">Dicranum purpureum</name>
    <dbReference type="NCBI Taxonomy" id="3225"/>
    <lineage>
        <taxon>Eukaryota</taxon>
        <taxon>Viridiplantae</taxon>
        <taxon>Streptophyta</taxon>
        <taxon>Embryophyta</taxon>
        <taxon>Bryophyta</taxon>
        <taxon>Bryophytina</taxon>
        <taxon>Bryopsida</taxon>
        <taxon>Dicranidae</taxon>
        <taxon>Pseudoditrichales</taxon>
        <taxon>Ditrichaceae</taxon>
        <taxon>Ceratodon</taxon>
    </lineage>
</organism>
<feature type="compositionally biased region" description="Basic and acidic residues" evidence="1">
    <location>
        <begin position="1"/>
        <end position="15"/>
    </location>
</feature>
<feature type="region of interest" description="Disordered" evidence="1">
    <location>
        <begin position="258"/>
        <end position="288"/>
    </location>
</feature>